<dbReference type="GO" id="GO:0015833">
    <property type="term" value="P:peptide transport"/>
    <property type="evidence" value="ECO:0007669"/>
    <property type="project" value="InterPro"/>
</dbReference>
<feature type="domain" description="ABC transporter" evidence="6">
    <location>
        <begin position="187"/>
        <end position="433"/>
    </location>
</feature>
<dbReference type="CDD" id="cd03257">
    <property type="entry name" value="ABC_NikE_OppD_transporters"/>
    <property type="match status" value="1"/>
</dbReference>
<keyword evidence="3" id="KW-0547">Nucleotide-binding</keyword>
<evidence type="ECO:0000256" key="3">
    <source>
        <dbReference type="ARBA" id="ARBA00022741"/>
    </source>
</evidence>
<dbReference type="SUPFAM" id="SSF52540">
    <property type="entry name" value="P-loop containing nucleoside triphosphate hydrolases"/>
    <property type="match status" value="1"/>
</dbReference>
<feature type="compositionally biased region" description="Gly residues" evidence="5">
    <location>
        <begin position="117"/>
        <end position="129"/>
    </location>
</feature>
<feature type="compositionally biased region" description="Low complexity" evidence="5">
    <location>
        <begin position="77"/>
        <end position="96"/>
    </location>
</feature>
<dbReference type="FunFam" id="3.40.50.300:FF:000016">
    <property type="entry name" value="Oligopeptide ABC transporter ATP-binding component"/>
    <property type="match status" value="1"/>
</dbReference>
<evidence type="ECO:0000256" key="5">
    <source>
        <dbReference type="SAM" id="MobiDB-lite"/>
    </source>
</evidence>
<keyword evidence="8" id="KW-1185">Reference proteome</keyword>
<feature type="region of interest" description="Disordered" evidence="5">
    <location>
        <begin position="1"/>
        <end position="180"/>
    </location>
</feature>
<evidence type="ECO:0000313" key="8">
    <source>
        <dbReference type="Proteomes" id="UP000265719"/>
    </source>
</evidence>
<dbReference type="KEGG" id="thao:NI17_003805"/>
<dbReference type="PANTHER" id="PTHR43776:SF7">
    <property type="entry name" value="D,D-DIPEPTIDE TRANSPORT ATP-BINDING PROTEIN DDPF-RELATED"/>
    <property type="match status" value="1"/>
</dbReference>
<dbReference type="GO" id="GO:0055085">
    <property type="term" value="P:transmembrane transport"/>
    <property type="evidence" value="ECO:0007669"/>
    <property type="project" value="UniProtKB-ARBA"/>
</dbReference>
<comment type="similarity">
    <text evidence="1">Belongs to the ABC transporter superfamily.</text>
</comment>
<dbReference type="Pfam" id="PF00005">
    <property type="entry name" value="ABC_tran"/>
    <property type="match status" value="1"/>
</dbReference>
<sequence>MADHPAAAHPRCRPPRGAAPRGRTARPTRRLRPRPPVRRLPPPVLRRHAPARGHRHRRHRRTRAAHRGRTHDRAGRARAGPGSAAAGRTRPGTRYGRAPHHPRPGHRRRVRRPCGGDAHGTRGGGGGGGRRLRRPLPPLHPRPAQRGAAHRPRTGPAAQHRRRVPGRPRHARREEPNVTPDAAEPLLAVRHLVKTFPGRLGEPGRRAVDDVSFTVAPGEALGLVGESGSGKSTTARCVARLLRPDSGRVVVAGRDITRAGHRELTPVRRDMQMIFQDPYSSLSPRMTAAELVGEGLLVHGIEPDPARRRDRVVELLELVGLEAAHLDRYPRSFSGGQRQRIAIARALAVGPRLLICDEPVSSLDVSVQAQILNLLRDLRARLGLSLLFIAHDLAVVHYLCDRVAVMSAGTVVEIGDREHVYRDPRHPYTRSLLDAVPLPDPAAERARAAARS</sequence>
<evidence type="ECO:0000313" key="7">
    <source>
        <dbReference type="EMBL" id="UOE20372.1"/>
    </source>
</evidence>
<dbReference type="SMART" id="SM00382">
    <property type="entry name" value="AAA"/>
    <property type="match status" value="1"/>
</dbReference>
<dbReference type="InterPro" id="IPR013563">
    <property type="entry name" value="Oligopep_ABC_C"/>
</dbReference>
<name>A0AA97M4W0_9ACTN</name>
<dbReference type="EMBL" id="CP063196">
    <property type="protein sequence ID" value="UOE20372.1"/>
    <property type="molecule type" value="Genomic_DNA"/>
</dbReference>
<proteinExistence type="inferred from homology"/>
<dbReference type="AlphaFoldDB" id="A0AA97M4W0"/>
<dbReference type="InterPro" id="IPR017871">
    <property type="entry name" value="ABC_transporter-like_CS"/>
</dbReference>
<feature type="compositionally biased region" description="Basic residues" evidence="5">
    <location>
        <begin position="97"/>
        <end position="112"/>
    </location>
</feature>
<reference evidence="7" key="1">
    <citation type="submission" date="2020-10" db="EMBL/GenBank/DDBJ databases">
        <title>De novo genome project of the cellulose decomposer Thermobifida halotolerans type strain.</title>
        <authorList>
            <person name="Nagy I."/>
            <person name="Horvath B."/>
            <person name="Kukolya J."/>
            <person name="Nagy I."/>
            <person name="Orsini M."/>
        </authorList>
    </citation>
    <scope>NUCLEOTIDE SEQUENCE</scope>
    <source>
        <strain evidence="7">DSM 44931</strain>
    </source>
</reference>
<feature type="compositionally biased region" description="Basic residues" evidence="5">
    <location>
        <begin position="23"/>
        <end position="37"/>
    </location>
</feature>
<dbReference type="GO" id="GO:0005524">
    <property type="term" value="F:ATP binding"/>
    <property type="evidence" value="ECO:0007669"/>
    <property type="project" value="UniProtKB-KW"/>
</dbReference>
<dbReference type="Proteomes" id="UP000265719">
    <property type="component" value="Chromosome"/>
</dbReference>
<evidence type="ECO:0000256" key="4">
    <source>
        <dbReference type="ARBA" id="ARBA00022840"/>
    </source>
</evidence>
<feature type="compositionally biased region" description="Basic residues" evidence="5">
    <location>
        <begin position="45"/>
        <end position="70"/>
    </location>
</feature>
<dbReference type="Gene3D" id="3.40.50.300">
    <property type="entry name" value="P-loop containing nucleotide triphosphate hydrolases"/>
    <property type="match status" value="1"/>
</dbReference>
<evidence type="ECO:0000256" key="2">
    <source>
        <dbReference type="ARBA" id="ARBA00022448"/>
    </source>
</evidence>
<dbReference type="PANTHER" id="PTHR43776">
    <property type="entry name" value="TRANSPORT ATP-BINDING PROTEIN"/>
    <property type="match status" value="1"/>
</dbReference>
<dbReference type="GO" id="GO:0016887">
    <property type="term" value="F:ATP hydrolysis activity"/>
    <property type="evidence" value="ECO:0007669"/>
    <property type="project" value="InterPro"/>
</dbReference>
<gene>
    <name evidence="7" type="ORF">NI17_003805</name>
</gene>
<dbReference type="Pfam" id="PF08352">
    <property type="entry name" value="oligo_HPY"/>
    <property type="match status" value="1"/>
</dbReference>
<accession>A0AA97M4W0</accession>
<keyword evidence="2" id="KW-0813">Transport</keyword>
<keyword evidence="4 7" id="KW-0067">ATP-binding</keyword>
<dbReference type="PROSITE" id="PS50893">
    <property type="entry name" value="ABC_TRANSPORTER_2"/>
    <property type="match status" value="1"/>
</dbReference>
<evidence type="ECO:0000256" key="1">
    <source>
        <dbReference type="ARBA" id="ARBA00005417"/>
    </source>
</evidence>
<feature type="compositionally biased region" description="Basic residues" evidence="5">
    <location>
        <begin position="148"/>
        <end position="171"/>
    </location>
</feature>
<feature type="compositionally biased region" description="Low complexity" evidence="5">
    <location>
        <begin position="1"/>
        <end position="22"/>
    </location>
</feature>
<dbReference type="InterPro" id="IPR003593">
    <property type="entry name" value="AAA+_ATPase"/>
</dbReference>
<dbReference type="InterPro" id="IPR027417">
    <property type="entry name" value="P-loop_NTPase"/>
</dbReference>
<organism evidence="7 8">
    <name type="scientific">Thermobifida halotolerans</name>
    <dbReference type="NCBI Taxonomy" id="483545"/>
    <lineage>
        <taxon>Bacteria</taxon>
        <taxon>Bacillati</taxon>
        <taxon>Actinomycetota</taxon>
        <taxon>Actinomycetes</taxon>
        <taxon>Streptosporangiales</taxon>
        <taxon>Nocardiopsidaceae</taxon>
        <taxon>Thermobifida</taxon>
    </lineage>
</organism>
<dbReference type="InterPro" id="IPR050319">
    <property type="entry name" value="ABC_transp_ATP-bind"/>
</dbReference>
<protein>
    <submittedName>
        <fullName evidence="7">ABC transporter ATP-binding protein</fullName>
    </submittedName>
</protein>
<dbReference type="InterPro" id="IPR003439">
    <property type="entry name" value="ABC_transporter-like_ATP-bd"/>
</dbReference>
<dbReference type="PROSITE" id="PS00211">
    <property type="entry name" value="ABC_TRANSPORTER_1"/>
    <property type="match status" value="1"/>
</dbReference>
<evidence type="ECO:0000259" key="6">
    <source>
        <dbReference type="PROSITE" id="PS50893"/>
    </source>
</evidence>